<protein>
    <submittedName>
        <fullName evidence="2">Uncharacterized protein</fullName>
    </submittedName>
</protein>
<dbReference type="AlphaFoldDB" id="A0A0C2XDZ4"/>
<reference evidence="2 3" key="1">
    <citation type="submission" date="2014-04" db="EMBL/GenBank/DDBJ databases">
        <title>Evolutionary Origins and Diversification of the Mycorrhizal Mutualists.</title>
        <authorList>
            <consortium name="DOE Joint Genome Institute"/>
            <consortium name="Mycorrhizal Genomics Consortium"/>
            <person name="Kohler A."/>
            <person name="Kuo A."/>
            <person name="Nagy L.G."/>
            <person name="Floudas D."/>
            <person name="Copeland A."/>
            <person name="Barry K.W."/>
            <person name="Cichocki N."/>
            <person name="Veneault-Fourrey C."/>
            <person name="LaButti K."/>
            <person name="Lindquist E.A."/>
            <person name="Lipzen A."/>
            <person name="Lundell T."/>
            <person name="Morin E."/>
            <person name="Murat C."/>
            <person name="Riley R."/>
            <person name="Ohm R."/>
            <person name="Sun H."/>
            <person name="Tunlid A."/>
            <person name="Henrissat B."/>
            <person name="Grigoriev I.V."/>
            <person name="Hibbett D.S."/>
            <person name="Martin F."/>
        </authorList>
    </citation>
    <scope>NUCLEOTIDE SEQUENCE [LARGE SCALE GENOMIC DNA]</scope>
    <source>
        <strain evidence="2 3">Koide BX008</strain>
    </source>
</reference>
<dbReference type="Gene3D" id="3.90.226.10">
    <property type="entry name" value="2-enoyl-CoA Hydratase, Chain A, domain 1"/>
    <property type="match status" value="1"/>
</dbReference>
<dbReference type="STRING" id="946122.A0A0C2XDZ4"/>
<evidence type="ECO:0000256" key="1">
    <source>
        <dbReference type="ARBA" id="ARBA00005254"/>
    </source>
</evidence>
<dbReference type="EMBL" id="KN818231">
    <property type="protein sequence ID" value="KIL67681.1"/>
    <property type="molecule type" value="Genomic_DNA"/>
</dbReference>
<dbReference type="HOGENOM" id="CLU_009834_7_2_1"/>
<proteinExistence type="inferred from homology"/>
<dbReference type="Proteomes" id="UP000054549">
    <property type="component" value="Unassembled WGS sequence"/>
</dbReference>
<dbReference type="OrthoDB" id="2018133at2759"/>
<dbReference type="InParanoid" id="A0A0C2XDZ4"/>
<comment type="similarity">
    <text evidence="1">Belongs to the enoyl-CoA hydratase/isomerase family.</text>
</comment>
<dbReference type="InterPro" id="IPR051053">
    <property type="entry name" value="ECH/Chromodomain_protein"/>
</dbReference>
<sequence>MTFPDYEAVGFKEILVKLEGAVVTVTLNRPEQFNTFSIVLSEEIVQAFELFDKDDRVRVVILTAEPTAPAFCAGANITGGWSNLWSPEVEKQGHRAHRDRGGRVSLAIYHCRKITIAAVNGHAAGVGVTGLQLPFDFRFAWQGAKITFPFVRRGIAAEAVSSYLLPQLIGHSRATSLLLSGSTVNPTSHLISSLYHQILPTKEEVYPAAKTFANELAETTSQTGVAYTKALLRHPGESIEENQLRGSWVFSAMTHEGDANEGAQSFMQKRKPKFKDTLSSTKTPWTPWWRLVDLKAKL</sequence>
<organism evidence="2 3">
    <name type="scientific">Amanita muscaria (strain Koide BX008)</name>
    <dbReference type="NCBI Taxonomy" id="946122"/>
    <lineage>
        <taxon>Eukaryota</taxon>
        <taxon>Fungi</taxon>
        <taxon>Dikarya</taxon>
        <taxon>Basidiomycota</taxon>
        <taxon>Agaricomycotina</taxon>
        <taxon>Agaricomycetes</taxon>
        <taxon>Agaricomycetidae</taxon>
        <taxon>Agaricales</taxon>
        <taxon>Pluteineae</taxon>
        <taxon>Amanitaceae</taxon>
        <taxon>Amanita</taxon>
    </lineage>
</organism>
<dbReference type="PANTHER" id="PTHR43684">
    <property type="match status" value="1"/>
</dbReference>
<dbReference type="CDD" id="cd06558">
    <property type="entry name" value="crotonase-like"/>
    <property type="match status" value="1"/>
</dbReference>
<keyword evidence="3" id="KW-1185">Reference proteome</keyword>
<evidence type="ECO:0000313" key="2">
    <source>
        <dbReference type="EMBL" id="KIL67681.1"/>
    </source>
</evidence>
<dbReference type="InterPro" id="IPR029045">
    <property type="entry name" value="ClpP/crotonase-like_dom_sf"/>
</dbReference>
<dbReference type="PANTHER" id="PTHR43684:SF4">
    <property type="entry name" value="ENOYL-COA HYDRATASE_ISOMERASE FAMILY PROTEIN (AFU_ORTHOLOGUE AFUA_1G01890)"/>
    <property type="match status" value="1"/>
</dbReference>
<dbReference type="SUPFAM" id="SSF52096">
    <property type="entry name" value="ClpP/crotonase"/>
    <property type="match status" value="1"/>
</dbReference>
<accession>A0A0C2XDZ4</accession>
<dbReference type="Pfam" id="PF00378">
    <property type="entry name" value="ECH_1"/>
    <property type="match status" value="1"/>
</dbReference>
<name>A0A0C2XDZ4_AMAMK</name>
<dbReference type="InterPro" id="IPR001753">
    <property type="entry name" value="Enoyl-CoA_hydra/iso"/>
</dbReference>
<evidence type="ECO:0000313" key="3">
    <source>
        <dbReference type="Proteomes" id="UP000054549"/>
    </source>
</evidence>
<gene>
    <name evidence="2" type="ORF">M378DRAFT_73608</name>
</gene>